<proteinExistence type="predicted"/>
<dbReference type="AlphaFoldDB" id="A0A2S0L6Q6"/>
<dbReference type="OrthoDB" id="2081885at2"/>
<accession>A0A2S0L6Q6</accession>
<feature type="transmembrane region" description="Helical" evidence="1">
    <location>
        <begin position="60"/>
        <end position="80"/>
    </location>
</feature>
<feature type="transmembrane region" description="Helical" evidence="1">
    <location>
        <begin position="16"/>
        <end position="40"/>
    </location>
</feature>
<evidence type="ECO:0000313" key="3">
    <source>
        <dbReference type="Proteomes" id="UP000237883"/>
    </source>
</evidence>
<keyword evidence="3" id="KW-1185">Reference proteome</keyword>
<keyword evidence="1" id="KW-0472">Membrane</keyword>
<evidence type="ECO:0000313" key="2">
    <source>
        <dbReference type="EMBL" id="AVM48906.1"/>
    </source>
</evidence>
<name>A0A2S0L6Q6_9FIRM</name>
<sequence length="293" mass="32841">MNKTAIDYRGLKYVNIAIWIEVAYILINGVTGLFTLLQIAAMSEISQGVLIFNTKIAPDIILVMFIANVILYIMGLNGLQKLNPFYRKACKVYIAYLIFMFLSIIAFVVFVFAASGFVVISFRSDSINTGTVSVLIWIFVIMLLAVQVVSNILNIIYMRNILLGTRRIVDVLGNQELTKGITVTEKIYRIAMIATTVIVTIGVMGIVFVLKKYILKIIGGGAYSFVALYSALRGMQMFLFMLTAAYIISFIVRTVYAIRLTQSYVEITKHEISEAEEAALLEDMQAVRENKAR</sequence>
<dbReference type="EMBL" id="CP027228">
    <property type="protein sequence ID" value="AVM48906.1"/>
    <property type="molecule type" value="Genomic_DNA"/>
</dbReference>
<keyword evidence="1" id="KW-0812">Transmembrane</keyword>
<gene>
    <name evidence="2" type="ORF">C5Q96_08575</name>
</gene>
<reference evidence="3" key="1">
    <citation type="submission" date="2018-02" db="EMBL/GenBank/DDBJ databases">
        <authorList>
            <person name="Holder M.E."/>
            <person name="Ajami N.J."/>
            <person name="Petrosino J.F."/>
        </authorList>
    </citation>
    <scope>NUCLEOTIDE SEQUENCE [LARGE SCALE GENOMIC DNA]</scope>
    <source>
        <strain evidence="3">CCUG 47132</strain>
    </source>
</reference>
<protein>
    <submittedName>
        <fullName evidence="2">Uncharacterized protein</fullName>
    </submittedName>
</protein>
<evidence type="ECO:0000256" key="1">
    <source>
        <dbReference type="SAM" id="Phobius"/>
    </source>
</evidence>
<keyword evidence="1" id="KW-1133">Transmembrane helix</keyword>
<feature type="transmembrane region" description="Helical" evidence="1">
    <location>
        <begin position="187"/>
        <end position="207"/>
    </location>
</feature>
<organism evidence="2 3">
    <name type="scientific">Mogibacterium diversum</name>
    <dbReference type="NCBI Taxonomy" id="114527"/>
    <lineage>
        <taxon>Bacteria</taxon>
        <taxon>Bacillati</taxon>
        <taxon>Bacillota</taxon>
        <taxon>Clostridia</taxon>
        <taxon>Peptostreptococcales</taxon>
        <taxon>Anaerovoracaceae</taxon>
        <taxon>Mogibacterium</taxon>
    </lineage>
</organism>
<feature type="transmembrane region" description="Helical" evidence="1">
    <location>
        <begin position="134"/>
        <end position="157"/>
    </location>
</feature>
<dbReference type="RefSeq" id="WP_106057960.1">
    <property type="nucleotide sequence ID" value="NZ_CP027228.1"/>
</dbReference>
<dbReference type="GeneID" id="78392316"/>
<dbReference type="Proteomes" id="UP000237883">
    <property type="component" value="Chromosome"/>
</dbReference>
<dbReference type="KEGG" id="mdv:C5Q96_08575"/>
<feature type="transmembrane region" description="Helical" evidence="1">
    <location>
        <begin position="92"/>
        <end position="122"/>
    </location>
</feature>
<feature type="transmembrane region" description="Helical" evidence="1">
    <location>
        <begin position="239"/>
        <end position="258"/>
    </location>
</feature>